<dbReference type="InterPro" id="IPR042044">
    <property type="entry name" value="EXOC6PINT-1/Sec15/Tip20_C_dom2"/>
</dbReference>
<dbReference type="EMBL" id="ML004429">
    <property type="protein sequence ID" value="RKP32782.1"/>
    <property type="molecule type" value="Genomic_DNA"/>
</dbReference>
<feature type="domain" description="Exocyst complex component EXOC6/Sec15 N-terminal" evidence="8">
    <location>
        <begin position="66"/>
        <end position="233"/>
    </location>
</feature>
<comment type="similarity">
    <text evidence="1 5">Belongs to the SEC15 family.</text>
</comment>
<proteinExistence type="inferred from homology"/>
<evidence type="ECO:0000256" key="3">
    <source>
        <dbReference type="ARBA" id="ARBA00022483"/>
    </source>
</evidence>
<name>A0A4P9ZJS5_9ASCO</name>
<dbReference type="InterPro" id="IPR042045">
    <property type="entry name" value="EXOC6/Sec15_C_dom1"/>
</dbReference>
<protein>
    <recommendedName>
        <fullName evidence="5">Exocyst complex component SEC15</fullName>
    </recommendedName>
</protein>
<keyword evidence="2 5" id="KW-0813">Transport</keyword>
<dbReference type="InterPro" id="IPR048359">
    <property type="entry name" value="EXOC6_Sec15_N"/>
</dbReference>
<dbReference type="GO" id="GO:0016020">
    <property type="term" value="C:membrane"/>
    <property type="evidence" value="ECO:0007669"/>
    <property type="project" value="TreeGrafter"/>
</dbReference>
<dbReference type="GO" id="GO:0090522">
    <property type="term" value="P:vesicle tethering involved in exocytosis"/>
    <property type="evidence" value="ECO:0007669"/>
    <property type="project" value="UniProtKB-UniRule"/>
</dbReference>
<dbReference type="GO" id="GO:0006893">
    <property type="term" value="P:Golgi to plasma membrane transport"/>
    <property type="evidence" value="ECO:0007669"/>
    <property type="project" value="TreeGrafter"/>
</dbReference>
<dbReference type="GO" id="GO:0000145">
    <property type="term" value="C:exocyst"/>
    <property type="evidence" value="ECO:0007669"/>
    <property type="project" value="UniProtKB-UniRule"/>
</dbReference>
<evidence type="ECO:0000256" key="1">
    <source>
        <dbReference type="ARBA" id="ARBA00007944"/>
    </source>
</evidence>
<evidence type="ECO:0000313" key="10">
    <source>
        <dbReference type="Proteomes" id="UP000268321"/>
    </source>
</evidence>
<feature type="compositionally biased region" description="Polar residues" evidence="6">
    <location>
        <begin position="1"/>
        <end position="11"/>
    </location>
</feature>
<dbReference type="InterPro" id="IPR007225">
    <property type="entry name" value="EXOC6/Sec15"/>
</dbReference>
<feature type="region of interest" description="Disordered" evidence="6">
    <location>
        <begin position="1"/>
        <end position="21"/>
    </location>
</feature>
<dbReference type="AlphaFoldDB" id="A0A4P9ZJS5"/>
<dbReference type="Gene3D" id="1.10.357.30">
    <property type="entry name" value="Exocyst complex subunit Sec15 C-terminal domain, N-terminal subdomain"/>
    <property type="match status" value="1"/>
</dbReference>
<keyword evidence="10" id="KW-1185">Reference proteome</keyword>
<dbReference type="Proteomes" id="UP000268321">
    <property type="component" value="Unassembled WGS sequence"/>
</dbReference>
<sequence length="853" mass="97969">MAPTKVSTGPNCASKEETEPFDPKNLLLQESDLFLSSLDSEAYLDSLAPIITEALKANALAEFISKLNDYVKEKDEALNQKSLDSANDINTCIDTIDEVSHQSHELSGSLLKVNRVLKQSTLGLIEIKSRYLKAKDTERAINETSLVLNLCIQVLEITNKTHELIKQRRYFSALKLIDELMSIHLPKVNNFSFSVKIYDSIPHLTAMIKDEAFDNFCKWLSTHIERKIDDIGYKVCLNLDALQQSWAAMREKSPVLLPHRLNSAVEMSMRDADLNLNIFESADLNITLGPVFDCVLVYQSLGELPNLCATYNKEWMKKYQRVIYPMMLALNTHEKLAFFKEPSVSFPDLPSLETYLRKTAALFVVDKQLNAQTKFELRKNSSADDLWDSFANKLKPVLLSFLEKQKWTMENIQTLEDFKDVLGNFLQTMENLQYKISELYDILIIVLRDYYGPLLIQQFRLDFIDSIQSDHYMPSVVTNKSMYDDIMKICWYKSDSSFAPKNVKGFPVSFPFSEDYLRYCINIRQLLKDLIDFTSEYYSHDLAELNRIIVNDIFERCLGDTPGVGICHDLKVFITKNSNNKEIVAQSYTNLEYYLYSLYEIGKLIDRKLRVCNGIGIINIDTNSTFKLKAIELFASVRKFSEDAIFKMVDQKVHELLDLLQCEDWEPAKANDGPSGDIEEFAMFLENLFNSIFSNLPSSFRTLGLFRSFDFISEYFLNELLNAPRFNRYAIMNLDLDVKHLEESMASLVAKESSDAQGGGALQSTFTELRQSIDLLLLDSYDEYIKDPAFRMRCFDRLNYESAVKLLQKKQRDEDDGSDIFSVTDTQLTREASILSGSAAKFANWSKFRKNDA</sequence>
<organism evidence="9 10">
    <name type="scientific">Metschnikowia bicuspidata</name>
    <dbReference type="NCBI Taxonomy" id="27322"/>
    <lineage>
        <taxon>Eukaryota</taxon>
        <taxon>Fungi</taxon>
        <taxon>Dikarya</taxon>
        <taxon>Ascomycota</taxon>
        <taxon>Saccharomycotina</taxon>
        <taxon>Pichiomycetes</taxon>
        <taxon>Metschnikowiaceae</taxon>
        <taxon>Metschnikowia</taxon>
    </lineage>
</organism>
<dbReference type="GO" id="GO:0006886">
    <property type="term" value="P:intracellular protein transport"/>
    <property type="evidence" value="ECO:0007669"/>
    <property type="project" value="InterPro"/>
</dbReference>
<comment type="function">
    <text evidence="5">Component of the exocyst complex involved in the docking of exocytic vesicles with fusion sites on the plasma membrane.</text>
</comment>
<gene>
    <name evidence="9" type="ORF">METBISCDRAFT_25355</name>
</gene>
<evidence type="ECO:0000259" key="7">
    <source>
        <dbReference type="Pfam" id="PF04091"/>
    </source>
</evidence>
<dbReference type="Pfam" id="PF20651">
    <property type="entry name" value="EXOC6_Sec15_N"/>
    <property type="match status" value="1"/>
</dbReference>
<keyword evidence="3 5" id="KW-0268">Exocytosis</keyword>
<evidence type="ECO:0000259" key="8">
    <source>
        <dbReference type="Pfam" id="PF20651"/>
    </source>
</evidence>
<dbReference type="PANTHER" id="PTHR12702:SF0">
    <property type="entry name" value="EXOCYST COMPLEX COMPONENT 6"/>
    <property type="match status" value="1"/>
</dbReference>
<evidence type="ECO:0000256" key="2">
    <source>
        <dbReference type="ARBA" id="ARBA00022448"/>
    </source>
</evidence>
<evidence type="ECO:0000256" key="5">
    <source>
        <dbReference type="PIRNR" id="PIRNR025007"/>
    </source>
</evidence>
<dbReference type="PIRSF" id="PIRSF025007">
    <property type="entry name" value="Sec15"/>
    <property type="match status" value="1"/>
</dbReference>
<dbReference type="PANTHER" id="PTHR12702">
    <property type="entry name" value="SEC15"/>
    <property type="match status" value="1"/>
</dbReference>
<evidence type="ECO:0000256" key="6">
    <source>
        <dbReference type="SAM" id="MobiDB-lite"/>
    </source>
</evidence>
<accession>A0A4P9ZJS5</accession>
<dbReference type="OrthoDB" id="10267033at2759"/>
<dbReference type="Gene3D" id="1.20.58.670">
    <property type="entry name" value="Dsl1p vesicle tethering complex, Tip20p subunit, domain D"/>
    <property type="match status" value="1"/>
</dbReference>
<feature type="domain" description="Exocyst complex subunit EXOC6/Sec15 C-terminal" evidence="7">
    <location>
        <begin position="439"/>
        <end position="809"/>
    </location>
</feature>
<evidence type="ECO:0000256" key="4">
    <source>
        <dbReference type="ARBA" id="ARBA00023054"/>
    </source>
</evidence>
<keyword evidence="4" id="KW-0175">Coiled coil</keyword>
<dbReference type="Pfam" id="PF04091">
    <property type="entry name" value="Sec15_C"/>
    <property type="match status" value="1"/>
</dbReference>
<reference evidence="10" key="1">
    <citation type="journal article" date="2018" name="Nat. Microbiol.">
        <title>Leveraging single-cell genomics to expand the fungal tree of life.</title>
        <authorList>
            <person name="Ahrendt S.R."/>
            <person name="Quandt C.A."/>
            <person name="Ciobanu D."/>
            <person name="Clum A."/>
            <person name="Salamov A."/>
            <person name="Andreopoulos B."/>
            <person name="Cheng J.F."/>
            <person name="Woyke T."/>
            <person name="Pelin A."/>
            <person name="Henrissat B."/>
            <person name="Reynolds N.K."/>
            <person name="Benny G.L."/>
            <person name="Smith M.E."/>
            <person name="James T.Y."/>
            <person name="Grigoriev I.V."/>
        </authorList>
    </citation>
    <scope>NUCLEOTIDE SEQUENCE [LARGE SCALE GENOMIC DNA]</scope>
    <source>
        <strain evidence="10">Baker2002</strain>
    </source>
</reference>
<dbReference type="InterPro" id="IPR046361">
    <property type="entry name" value="EXOC6/Sec15_C"/>
</dbReference>
<evidence type="ECO:0000313" key="9">
    <source>
        <dbReference type="EMBL" id="RKP32782.1"/>
    </source>
</evidence>